<dbReference type="Pfam" id="PF10496">
    <property type="entry name" value="Syntaxin-18_N"/>
    <property type="match status" value="1"/>
</dbReference>
<evidence type="ECO:0000256" key="5">
    <source>
        <dbReference type="ARBA" id="ARBA00022927"/>
    </source>
</evidence>
<evidence type="ECO:0000256" key="2">
    <source>
        <dbReference type="ARBA" id="ARBA00009063"/>
    </source>
</evidence>
<feature type="compositionally biased region" description="Low complexity" evidence="9">
    <location>
        <begin position="65"/>
        <end position="81"/>
    </location>
</feature>
<reference evidence="11 12" key="1">
    <citation type="submission" date="2019-03" db="EMBL/GenBank/DDBJ databases">
        <title>The genome sequence of a newly discovered highly antifungal drug resistant Aspergillus species, Aspergillus tanneri NIH 1004.</title>
        <authorList>
            <person name="Mounaud S."/>
            <person name="Singh I."/>
            <person name="Joardar V."/>
            <person name="Pakala S."/>
            <person name="Pakala S."/>
            <person name="Venepally P."/>
            <person name="Hoover J."/>
            <person name="Nierman W."/>
            <person name="Chung J."/>
            <person name="Losada L."/>
        </authorList>
    </citation>
    <scope>NUCLEOTIDE SEQUENCE [LARGE SCALE GENOMIC DNA]</scope>
    <source>
        <strain evidence="11 12">NIH1004</strain>
    </source>
</reference>
<feature type="region of interest" description="Disordered" evidence="9">
    <location>
        <begin position="228"/>
        <end position="263"/>
    </location>
</feature>
<gene>
    <name evidence="11" type="ORF">EYZ11_007667</name>
</gene>
<dbReference type="EMBL" id="SOSA01000304">
    <property type="protein sequence ID" value="THC92854.1"/>
    <property type="molecule type" value="Genomic_DNA"/>
</dbReference>
<keyword evidence="6" id="KW-1133">Transmembrane helix</keyword>
<dbReference type="InterPro" id="IPR000727">
    <property type="entry name" value="T_SNARE_dom"/>
</dbReference>
<keyword evidence="8" id="KW-0472">Membrane</keyword>
<evidence type="ECO:0000256" key="6">
    <source>
        <dbReference type="ARBA" id="ARBA00022989"/>
    </source>
</evidence>
<accession>A0A4V3UNX2</accession>
<dbReference type="GO" id="GO:0006890">
    <property type="term" value="P:retrograde vesicle-mediated transport, Golgi to endoplasmic reticulum"/>
    <property type="evidence" value="ECO:0007669"/>
    <property type="project" value="TreeGrafter"/>
</dbReference>
<dbReference type="GO" id="GO:0005783">
    <property type="term" value="C:endoplasmic reticulum"/>
    <property type="evidence" value="ECO:0007669"/>
    <property type="project" value="TreeGrafter"/>
</dbReference>
<evidence type="ECO:0000256" key="8">
    <source>
        <dbReference type="ARBA" id="ARBA00023136"/>
    </source>
</evidence>
<dbReference type="Gene3D" id="1.20.5.110">
    <property type="match status" value="1"/>
</dbReference>
<feature type="region of interest" description="Disordered" evidence="9">
    <location>
        <begin position="154"/>
        <end position="180"/>
    </location>
</feature>
<comment type="similarity">
    <text evidence="2">Belongs to the syntaxin family.</text>
</comment>
<dbReference type="GO" id="GO:0015031">
    <property type="term" value="P:protein transport"/>
    <property type="evidence" value="ECO:0007669"/>
    <property type="project" value="UniProtKB-KW"/>
</dbReference>
<evidence type="ECO:0000313" key="11">
    <source>
        <dbReference type="EMBL" id="THC92854.1"/>
    </source>
</evidence>
<protein>
    <recommendedName>
        <fullName evidence="10">t-SNARE coiled-coil homology domain-containing protein</fullName>
    </recommendedName>
</protein>
<evidence type="ECO:0000259" key="10">
    <source>
        <dbReference type="PROSITE" id="PS50192"/>
    </source>
</evidence>
<evidence type="ECO:0000313" key="12">
    <source>
        <dbReference type="Proteomes" id="UP000308092"/>
    </source>
</evidence>
<comment type="subcellular location">
    <subcellularLocation>
        <location evidence="1">Membrane</location>
        <topology evidence="1">Single-pass type IV membrane protein</topology>
    </subcellularLocation>
</comment>
<dbReference type="SUPFAM" id="SSF58038">
    <property type="entry name" value="SNARE fusion complex"/>
    <property type="match status" value="1"/>
</dbReference>
<dbReference type="GO" id="GO:0031201">
    <property type="term" value="C:SNARE complex"/>
    <property type="evidence" value="ECO:0007669"/>
    <property type="project" value="TreeGrafter"/>
</dbReference>
<keyword evidence="5" id="KW-0653">Protein transport</keyword>
<keyword evidence="3" id="KW-0813">Transport</keyword>
<dbReference type="PROSITE" id="PS50192">
    <property type="entry name" value="T_SNARE"/>
    <property type="match status" value="1"/>
</dbReference>
<sequence length="387" mass="42093">MTDLTVEFSRLCQEKGSVPIPPTRYLAAEKADEFLKEAHRINSHISSLLRYLYSIRPSYLSIAPSRPTTATPSRSAAAASADQKSKPLSESDRDNIDASTSLLLHDLSSSISTLSSAEALRQDTQSGLLRKRYGHGGAAGRLLWKWAGGGALSSPSSSSATSGDNSGKSEEQVRDEEVEKTSKTVRENVLWFLRRGLEDAVALQRGMVERRIERVREKEKSVLYKAAAGGGGVGSTGRSKGLSSVGGGNPLGDGDSGGSYIYEKPRSTVNEDEVKAIEAELSPEQLQLFAEENDSMVKYYEDTLSKVQNAEKSLLEISSLQQTLVSHLSTQEEYIGQLATDASNTHTNIGQGNKELKRATEQRSIAQALFWGTVGLCTWLVIWDLVF</sequence>
<keyword evidence="4" id="KW-0812">Transmembrane</keyword>
<name>A0A4V3UNX2_9EURO</name>
<feature type="domain" description="T-SNARE coiled-coil homology" evidence="10">
    <location>
        <begin position="297"/>
        <end position="359"/>
    </location>
</feature>
<evidence type="ECO:0000256" key="3">
    <source>
        <dbReference type="ARBA" id="ARBA00022448"/>
    </source>
</evidence>
<feature type="compositionally biased region" description="Gly residues" evidence="9">
    <location>
        <begin position="244"/>
        <end position="257"/>
    </location>
</feature>
<dbReference type="Proteomes" id="UP000308092">
    <property type="component" value="Unassembled WGS sequence"/>
</dbReference>
<dbReference type="AlphaFoldDB" id="A0A4V3UNX2"/>
<proteinExistence type="inferred from homology"/>
<dbReference type="PANTHER" id="PTHR15959:SF0">
    <property type="entry name" value="SYNTAXIN-18"/>
    <property type="match status" value="1"/>
</dbReference>
<feature type="compositionally biased region" description="Basic and acidic residues" evidence="9">
    <location>
        <begin position="167"/>
        <end position="180"/>
    </location>
</feature>
<dbReference type="VEuPathDB" id="FungiDB:EYZ11_007667"/>
<keyword evidence="7" id="KW-0175">Coiled coil</keyword>
<evidence type="ECO:0000256" key="9">
    <source>
        <dbReference type="SAM" id="MobiDB-lite"/>
    </source>
</evidence>
<feature type="compositionally biased region" description="Basic and acidic residues" evidence="9">
    <location>
        <begin position="83"/>
        <end position="94"/>
    </location>
</feature>
<dbReference type="PANTHER" id="PTHR15959">
    <property type="entry name" value="SYNTAXIN-18"/>
    <property type="match status" value="1"/>
</dbReference>
<keyword evidence="12" id="KW-1185">Reference proteome</keyword>
<feature type="compositionally biased region" description="Low complexity" evidence="9">
    <location>
        <begin position="154"/>
        <end position="166"/>
    </location>
</feature>
<comment type="caution">
    <text evidence="11">The sequence shown here is derived from an EMBL/GenBank/DDBJ whole genome shotgun (WGS) entry which is preliminary data.</text>
</comment>
<evidence type="ECO:0000256" key="1">
    <source>
        <dbReference type="ARBA" id="ARBA00004211"/>
    </source>
</evidence>
<evidence type="ECO:0000256" key="4">
    <source>
        <dbReference type="ARBA" id="ARBA00022692"/>
    </source>
</evidence>
<feature type="region of interest" description="Disordered" evidence="9">
    <location>
        <begin position="65"/>
        <end position="94"/>
    </location>
</feature>
<evidence type="ECO:0000256" key="7">
    <source>
        <dbReference type="ARBA" id="ARBA00023054"/>
    </source>
</evidence>
<organism evidence="11 12">
    <name type="scientific">Aspergillus tanneri</name>
    <dbReference type="NCBI Taxonomy" id="1220188"/>
    <lineage>
        <taxon>Eukaryota</taxon>
        <taxon>Fungi</taxon>
        <taxon>Dikarya</taxon>
        <taxon>Ascomycota</taxon>
        <taxon>Pezizomycotina</taxon>
        <taxon>Eurotiomycetes</taxon>
        <taxon>Eurotiomycetidae</taxon>
        <taxon>Eurotiales</taxon>
        <taxon>Aspergillaceae</taxon>
        <taxon>Aspergillus</taxon>
        <taxon>Aspergillus subgen. Circumdati</taxon>
    </lineage>
</organism>
<dbReference type="InterPro" id="IPR019529">
    <property type="entry name" value="Syntaxin-18_N"/>
</dbReference>
<dbReference type="SMART" id="SM00397">
    <property type="entry name" value="t_SNARE"/>
    <property type="match status" value="1"/>
</dbReference>
<dbReference type="STRING" id="1220188.A0A4V3UNX2"/>